<proteinExistence type="inferred from homology"/>
<comment type="pathway">
    <text evidence="5">Cofactor biosynthesis; coenzyme A biosynthesis; CoA from (R)-pantothenate: step 5/5.</text>
</comment>
<keyword evidence="2 5" id="KW-0547">Nucleotide-binding</keyword>
<reference evidence="7 8" key="1">
    <citation type="submission" date="2020-03" db="EMBL/GenBank/DDBJ databases">
        <title>Genomic Encyclopedia of Type Strains, Phase IV (KMG-IV): sequencing the most valuable type-strain genomes for metagenomic binning, comparative biology and taxonomic classification.</title>
        <authorList>
            <person name="Goeker M."/>
        </authorList>
    </citation>
    <scope>NUCLEOTIDE SEQUENCE [LARGE SCALE GENOMIC DNA]</scope>
    <source>
        <strain evidence="7 8">DSM 102865</strain>
    </source>
</reference>
<dbReference type="PANTHER" id="PTHR10695">
    <property type="entry name" value="DEPHOSPHO-COA KINASE-RELATED"/>
    <property type="match status" value="1"/>
</dbReference>
<dbReference type="PANTHER" id="PTHR10695:SF46">
    <property type="entry name" value="BIFUNCTIONAL COENZYME A SYNTHASE-RELATED"/>
    <property type="match status" value="1"/>
</dbReference>
<protein>
    <recommendedName>
        <fullName evidence="5 6">Dephospho-CoA kinase</fullName>
        <ecNumber evidence="5 6">2.7.1.24</ecNumber>
    </recommendedName>
    <alternativeName>
        <fullName evidence="5">Dephosphocoenzyme A kinase</fullName>
    </alternativeName>
</protein>
<dbReference type="GO" id="GO:0004140">
    <property type="term" value="F:dephospho-CoA kinase activity"/>
    <property type="evidence" value="ECO:0007669"/>
    <property type="project" value="UniProtKB-EC"/>
</dbReference>
<accession>A0ABX0UKF5</accession>
<comment type="similarity">
    <text evidence="1 5">Belongs to the CoaE family.</text>
</comment>
<dbReference type="EC" id="2.7.1.24" evidence="5 6"/>
<evidence type="ECO:0000256" key="2">
    <source>
        <dbReference type="ARBA" id="ARBA00022741"/>
    </source>
</evidence>
<dbReference type="Gene3D" id="3.40.50.300">
    <property type="entry name" value="P-loop containing nucleotide triphosphate hydrolases"/>
    <property type="match status" value="1"/>
</dbReference>
<dbReference type="HAMAP" id="MF_00376">
    <property type="entry name" value="Dephospho_CoA_kinase"/>
    <property type="match status" value="1"/>
</dbReference>
<keyword evidence="3 5" id="KW-0067">ATP-binding</keyword>
<keyword evidence="4 5" id="KW-0173">Coenzyme A biosynthesis</keyword>
<organism evidence="7 8">
    <name type="scientific">Dyadobacter arcticus</name>
    <dbReference type="NCBI Taxonomy" id="1078754"/>
    <lineage>
        <taxon>Bacteria</taxon>
        <taxon>Pseudomonadati</taxon>
        <taxon>Bacteroidota</taxon>
        <taxon>Cytophagia</taxon>
        <taxon>Cytophagales</taxon>
        <taxon>Spirosomataceae</taxon>
        <taxon>Dyadobacter</taxon>
    </lineage>
</organism>
<evidence type="ECO:0000256" key="5">
    <source>
        <dbReference type="HAMAP-Rule" id="MF_00376"/>
    </source>
</evidence>
<dbReference type="Pfam" id="PF01121">
    <property type="entry name" value="CoaE"/>
    <property type="match status" value="1"/>
</dbReference>
<evidence type="ECO:0000256" key="6">
    <source>
        <dbReference type="NCBIfam" id="TIGR00152"/>
    </source>
</evidence>
<dbReference type="InterPro" id="IPR027417">
    <property type="entry name" value="P-loop_NTPase"/>
</dbReference>
<evidence type="ECO:0000256" key="1">
    <source>
        <dbReference type="ARBA" id="ARBA00009018"/>
    </source>
</evidence>
<comment type="caution">
    <text evidence="7">The sequence shown here is derived from an EMBL/GenBank/DDBJ whole genome shotgun (WGS) entry which is preliminary data.</text>
</comment>
<keyword evidence="5 7" id="KW-0418">Kinase</keyword>
<dbReference type="SUPFAM" id="SSF52540">
    <property type="entry name" value="P-loop containing nucleoside triphosphate hydrolases"/>
    <property type="match status" value="1"/>
</dbReference>
<keyword evidence="8" id="KW-1185">Reference proteome</keyword>
<comment type="subcellular location">
    <subcellularLocation>
        <location evidence="5">Cytoplasm</location>
    </subcellularLocation>
</comment>
<dbReference type="PROSITE" id="PS51219">
    <property type="entry name" value="DPCK"/>
    <property type="match status" value="1"/>
</dbReference>
<dbReference type="CDD" id="cd02022">
    <property type="entry name" value="DPCK"/>
    <property type="match status" value="1"/>
</dbReference>
<comment type="catalytic activity">
    <reaction evidence="5">
        <text>3'-dephospho-CoA + ATP = ADP + CoA + H(+)</text>
        <dbReference type="Rhea" id="RHEA:18245"/>
        <dbReference type="ChEBI" id="CHEBI:15378"/>
        <dbReference type="ChEBI" id="CHEBI:30616"/>
        <dbReference type="ChEBI" id="CHEBI:57287"/>
        <dbReference type="ChEBI" id="CHEBI:57328"/>
        <dbReference type="ChEBI" id="CHEBI:456216"/>
        <dbReference type="EC" id="2.7.1.24"/>
    </reaction>
</comment>
<keyword evidence="5 7" id="KW-0808">Transferase</keyword>
<evidence type="ECO:0000256" key="3">
    <source>
        <dbReference type="ARBA" id="ARBA00022840"/>
    </source>
</evidence>
<dbReference type="RefSeq" id="WP_167267829.1">
    <property type="nucleotide sequence ID" value="NZ_JAASQJ010000001.1"/>
</dbReference>
<gene>
    <name evidence="5" type="primary">coaE</name>
    <name evidence="7" type="ORF">FHS68_001046</name>
</gene>
<name>A0ABX0UKF5_9BACT</name>
<evidence type="ECO:0000313" key="8">
    <source>
        <dbReference type="Proteomes" id="UP001179181"/>
    </source>
</evidence>
<dbReference type="InterPro" id="IPR001977">
    <property type="entry name" value="Depp_CoAkinase"/>
</dbReference>
<sequence>MSRPLQIGVTGGIGSGKSVVCQLFSCLDIPVYNADRRAKWLTNHDPEIKERVLTLLGTRAYNEQGFYDTSFVASVVFKNEELLKQLNAIIHPVVLRDTENWVIQNSASPYVIKEAAIMKAAGEGNALDYVIVVEAPFDLRIERILERDKRSEEEVKSIIQRQVSDESRRRIGDFIVANNEVSELIPQVLELHQLFLRKILEKLEVNI</sequence>
<dbReference type="Proteomes" id="UP001179181">
    <property type="component" value="Unassembled WGS sequence"/>
</dbReference>
<keyword evidence="5" id="KW-0963">Cytoplasm</keyword>
<evidence type="ECO:0000256" key="4">
    <source>
        <dbReference type="ARBA" id="ARBA00022993"/>
    </source>
</evidence>
<evidence type="ECO:0000313" key="7">
    <source>
        <dbReference type="EMBL" id="NIJ51890.1"/>
    </source>
</evidence>
<feature type="binding site" evidence="5">
    <location>
        <begin position="14"/>
        <end position="19"/>
    </location>
    <ligand>
        <name>ATP</name>
        <dbReference type="ChEBI" id="CHEBI:30616"/>
    </ligand>
</feature>
<comment type="function">
    <text evidence="5">Catalyzes the phosphorylation of the 3'-hydroxyl group of dephosphocoenzyme A to form coenzyme A.</text>
</comment>
<dbReference type="EMBL" id="JAASQJ010000001">
    <property type="protein sequence ID" value="NIJ51890.1"/>
    <property type="molecule type" value="Genomic_DNA"/>
</dbReference>
<dbReference type="NCBIfam" id="TIGR00152">
    <property type="entry name" value="dephospho-CoA kinase"/>
    <property type="match status" value="1"/>
</dbReference>